<accession>A0ACA9K0T4</accession>
<dbReference type="EMBL" id="CAJVPU010000301">
    <property type="protein sequence ID" value="CAG8446186.1"/>
    <property type="molecule type" value="Genomic_DNA"/>
</dbReference>
<gene>
    <name evidence="1" type="ORF">DHETER_LOCUS574</name>
</gene>
<name>A0ACA9K0T4_9GLOM</name>
<sequence length="138" mass="15976">MRGNVQYKRPYGWNRIALRVAGKYDNGDDKWLGNNNEAWAVSYHGTAKHNAKSISEDGYLLSRGRRFAYGYGIYSTPNMHIAEQYAQAFEYQGNSYVIVFQNRVNPVSLKRFPVGGGEYWVSEKEDHIRPYGICIKRR</sequence>
<dbReference type="Proteomes" id="UP000789702">
    <property type="component" value="Unassembled WGS sequence"/>
</dbReference>
<evidence type="ECO:0000313" key="2">
    <source>
        <dbReference type="Proteomes" id="UP000789702"/>
    </source>
</evidence>
<reference evidence="1" key="1">
    <citation type="submission" date="2021-06" db="EMBL/GenBank/DDBJ databases">
        <authorList>
            <person name="Kallberg Y."/>
            <person name="Tangrot J."/>
            <person name="Rosling A."/>
        </authorList>
    </citation>
    <scope>NUCLEOTIDE SEQUENCE</scope>
    <source>
        <strain evidence="1">IL203A</strain>
    </source>
</reference>
<proteinExistence type="predicted"/>
<evidence type="ECO:0000313" key="1">
    <source>
        <dbReference type="EMBL" id="CAG8446186.1"/>
    </source>
</evidence>
<organism evidence="1 2">
    <name type="scientific">Dentiscutata heterogama</name>
    <dbReference type="NCBI Taxonomy" id="1316150"/>
    <lineage>
        <taxon>Eukaryota</taxon>
        <taxon>Fungi</taxon>
        <taxon>Fungi incertae sedis</taxon>
        <taxon>Mucoromycota</taxon>
        <taxon>Glomeromycotina</taxon>
        <taxon>Glomeromycetes</taxon>
        <taxon>Diversisporales</taxon>
        <taxon>Gigasporaceae</taxon>
        <taxon>Dentiscutata</taxon>
    </lineage>
</organism>
<comment type="caution">
    <text evidence="1">The sequence shown here is derived from an EMBL/GenBank/DDBJ whole genome shotgun (WGS) entry which is preliminary data.</text>
</comment>
<protein>
    <submittedName>
        <fullName evidence="1">2220_t:CDS:1</fullName>
    </submittedName>
</protein>
<keyword evidence="2" id="KW-1185">Reference proteome</keyword>